<name>A0A396RLS8_9SPHN</name>
<dbReference type="EMBL" id="QWLV01000004">
    <property type="protein sequence ID" value="RHW17337.1"/>
    <property type="molecule type" value="Genomic_DNA"/>
</dbReference>
<proteinExistence type="predicted"/>
<dbReference type="Proteomes" id="UP000266693">
    <property type="component" value="Unassembled WGS sequence"/>
</dbReference>
<dbReference type="OrthoDB" id="7471037at2"/>
<evidence type="ECO:0000313" key="3">
    <source>
        <dbReference type="EMBL" id="RHW17337.1"/>
    </source>
</evidence>
<keyword evidence="2" id="KW-0472">Membrane</keyword>
<gene>
    <name evidence="3" type="ORF">D1610_10180</name>
</gene>
<reference evidence="3 4" key="1">
    <citation type="submission" date="2018-08" db="EMBL/GenBank/DDBJ databases">
        <title>The multiple taxonomic identification of Sphingomonas gilva.</title>
        <authorList>
            <person name="Zhu D."/>
            <person name="Zheng S."/>
        </authorList>
    </citation>
    <scope>NUCLEOTIDE SEQUENCE [LARGE SCALE GENOMIC DNA]</scope>
    <source>
        <strain evidence="3 4">ZDH117</strain>
    </source>
</reference>
<organism evidence="3 4">
    <name type="scientific">Sphingomonas gilva</name>
    <dbReference type="NCBI Taxonomy" id="2305907"/>
    <lineage>
        <taxon>Bacteria</taxon>
        <taxon>Pseudomonadati</taxon>
        <taxon>Pseudomonadota</taxon>
        <taxon>Alphaproteobacteria</taxon>
        <taxon>Sphingomonadales</taxon>
        <taxon>Sphingomonadaceae</taxon>
        <taxon>Sphingomonas</taxon>
    </lineage>
</organism>
<evidence type="ECO:0000313" key="4">
    <source>
        <dbReference type="Proteomes" id="UP000266693"/>
    </source>
</evidence>
<protein>
    <submittedName>
        <fullName evidence="3">Uncharacterized protein</fullName>
    </submittedName>
</protein>
<accession>A0A396RLS8</accession>
<sequence length="169" mass="18519">MLFQTPTQWAILALVLLLGWVLGLLSRSGGKKWKRELAAERASRAEERKGYEERLRANDARVEASNRRIAELEKHAPAGVGASAVGAAARGGRDDLSAIKGIGPDGEARLNDAGYHSFKDIEKMSASDEAALEGRLGLAPGTIERENWREQAATLRSGDREGHKRRWFS</sequence>
<keyword evidence="2" id="KW-1133">Transmembrane helix</keyword>
<evidence type="ECO:0000256" key="1">
    <source>
        <dbReference type="SAM" id="MobiDB-lite"/>
    </source>
</evidence>
<dbReference type="Gene3D" id="1.10.150.20">
    <property type="entry name" value="5' to 3' exonuclease, C-terminal subdomain"/>
    <property type="match status" value="1"/>
</dbReference>
<feature type="region of interest" description="Disordered" evidence="1">
    <location>
        <begin position="149"/>
        <end position="169"/>
    </location>
</feature>
<comment type="caution">
    <text evidence="3">The sequence shown here is derived from an EMBL/GenBank/DDBJ whole genome shotgun (WGS) entry which is preliminary data.</text>
</comment>
<keyword evidence="4" id="KW-1185">Reference proteome</keyword>
<evidence type="ECO:0000256" key="2">
    <source>
        <dbReference type="SAM" id="Phobius"/>
    </source>
</evidence>
<dbReference type="AlphaFoldDB" id="A0A396RLS8"/>
<keyword evidence="2" id="KW-0812">Transmembrane</keyword>
<dbReference type="RefSeq" id="WP_118864085.1">
    <property type="nucleotide sequence ID" value="NZ_QWLV01000004.1"/>
</dbReference>
<feature type="transmembrane region" description="Helical" evidence="2">
    <location>
        <begin position="6"/>
        <end position="25"/>
    </location>
</feature>